<evidence type="ECO:0000256" key="1">
    <source>
        <dbReference type="SAM" id="Phobius"/>
    </source>
</evidence>
<evidence type="ECO:0000313" key="2">
    <source>
        <dbReference type="EMBL" id="CAF0744369.1"/>
    </source>
</evidence>
<organism evidence="3 4">
    <name type="scientific">Rotaria sordida</name>
    <dbReference type="NCBI Taxonomy" id="392033"/>
    <lineage>
        <taxon>Eukaryota</taxon>
        <taxon>Metazoa</taxon>
        <taxon>Spiralia</taxon>
        <taxon>Gnathifera</taxon>
        <taxon>Rotifera</taxon>
        <taxon>Eurotatoria</taxon>
        <taxon>Bdelloidea</taxon>
        <taxon>Philodinida</taxon>
        <taxon>Philodinidae</taxon>
        <taxon>Rotaria</taxon>
    </lineage>
</organism>
<comment type="caution">
    <text evidence="3">The sequence shown here is derived from an EMBL/GenBank/DDBJ whole genome shotgun (WGS) entry which is preliminary data.</text>
</comment>
<gene>
    <name evidence="3" type="ORF">OTI717_LOCUS7849</name>
    <name evidence="2" type="ORF">PYM288_LOCUS1735</name>
</gene>
<feature type="transmembrane region" description="Helical" evidence="1">
    <location>
        <begin position="40"/>
        <end position="63"/>
    </location>
</feature>
<reference evidence="3" key="1">
    <citation type="submission" date="2021-02" db="EMBL/GenBank/DDBJ databases">
        <authorList>
            <person name="Nowell W R."/>
        </authorList>
    </citation>
    <scope>NUCLEOTIDE SEQUENCE</scope>
</reference>
<accession>A0A818PDZ1</accession>
<evidence type="ECO:0000313" key="3">
    <source>
        <dbReference type="EMBL" id="CAF3621857.1"/>
    </source>
</evidence>
<evidence type="ECO:0000313" key="4">
    <source>
        <dbReference type="Proteomes" id="UP000663823"/>
    </source>
</evidence>
<keyword evidence="1" id="KW-0812">Transmembrane</keyword>
<keyword evidence="1" id="KW-1133">Transmembrane helix</keyword>
<dbReference type="Proteomes" id="UP000663823">
    <property type="component" value="Unassembled WGS sequence"/>
</dbReference>
<dbReference type="EMBL" id="CAJNOH010000010">
    <property type="protein sequence ID" value="CAF0744369.1"/>
    <property type="molecule type" value="Genomic_DNA"/>
</dbReference>
<sequence>MAIVFITTDVNRVSLPMDYLAANSNNLSTLYVKSESSFTLHYAIIPYVGLISLIITVWLLVYLSTVFSRRYNLKNEHRQVASLYLTQATTYAGGHEASTVISRDDV</sequence>
<dbReference type="EMBL" id="CAJOAX010000604">
    <property type="protein sequence ID" value="CAF3621857.1"/>
    <property type="molecule type" value="Genomic_DNA"/>
</dbReference>
<keyword evidence="1" id="KW-0472">Membrane</keyword>
<proteinExistence type="predicted"/>
<name>A0A818PDZ1_9BILA</name>
<protein>
    <submittedName>
        <fullName evidence="3">Uncharacterized protein</fullName>
    </submittedName>
</protein>
<dbReference type="AlphaFoldDB" id="A0A818PDZ1"/>
<dbReference type="Proteomes" id="UP000663854">
    <property type="component" value="Unassembled WGS sequence"/>
</dbReference>